<reference evidence="3 4" key="1">
    <citation type="journal article" date="2010" name="Int. J. Syst. Evol. Microbiol.">
        <title>Thiohalobacter thiocyanaticus gen. nov., sp. nov., a moderately halophilic, sulfur-oxidizing gammaproteobacterium from hypersaline lakes, that utilizes thiocyanate.</title>
        <authorList>
            <person name="Sorokin D.Y."/>
            <person name="Kovaleva O.L."/>
            <person name="Tourova T.P."/>
            <person name="Muyzer G."/>
        </authorList>
    </citation>
    <scope>NUCLEOTIDE SEQUENCE [LARGE SCALE GENOMIC DNA]</scope>
    <source>
        <strain evidence="3 4">Hrh1</strain>
    </source>
</reference>
<comment type="caution">
    <text evidence="3">The sequence shown here is derived from an EMBL/GenBank/DDBJ whole genome shotgun (WGS) entry which is preliminary data.</text>
</comment>
<feature type="compositionally biased region" description="Basic and acidic residues" evidence="1">
    <location>
        <begin position="27"/>
        <end position="45"/>
    </location>
</feature>
<dbReference type="RefSeq" id="WP_125181143.1">
    <property type="nucleotide sequence ID" value="NZ_QZMU01000001.1"/>
</dbReference>
<feature type="chain" id="PRO_5018967186" description="PepSY domain-containing protein" evidence="2">
    <location>
        <begin position="26"/>
        <end position="94"/>
    </location>
</feature>
<keyword evidence="4" id="KW-1185">Reference proteome</keyword>
<evidence type="ECO:0000256" key="2">
    <source>
        <dbReference type="SAM" id="SignalP"/>
    </source>
</evidence>
<name>A0A426QJ63_9GAMM</name>
<dbReference type="OrthoDB" id="5801891at2"/>
<protein>
    <recommendedName>
        <fullName evidence="5">PepSY domain-containing protein</fullName>
    </recommendedName>
</protein>
<gene>
    <name evidence="3" type="ORF">D6C00_07485</name>
</gene>
<sequence>MKISQLIRAALLSALLAGLAGPAPAESPHDRGPESRQESGDAGLDRAVAEIEQRTGGRVLSARRVERDGRSAYRIKLLTRDGHVRVIWQDAAGR</sequence>
<dbReference type="Proteomes" id="UP000287798">
    <property type="component" value="Unassembled WGS sequence"/>
</dbReference>
<dbReference type="EMBL" id="QZMU01000001">
    <property type="protein sequence ID" value="RRQ21804.1"/>
    <property type="molecule type" value="Genomic_DNA"/>
</dbReference>
<accession>A0A426QJ63</accession>
<feature type="region of interest" description="Disordered" evidence="1">
    <location>
        <begin position="21"/>
        <end position="45"/>
    </location>
</feature>
<proteinExistence type="predicted"/>
<evidence type="ECO:0000313" key="3">
    <source>
        <dbReference type="EMBL" id="RRQ21804.1"/>
    </source>
</evidence>
<feature type="signal peptide" evidence="2">
    <location>
        <begin position="1"/>
        <end position="25"/>
    </location>
</feature>
<evidence type="ECO:0000313" key="4">
    <source>
        <dbReference type="Proteomes" id="UP000287798"/>
    </source>
</evidence>
<evidence type="ECO:0000256" key="1">
    <source>
        <dbReference type="SAM" id="MobiDB-lite"/>
    </source>
</evidence>
<dbReference type="AlphaFoldDB" id="A0A426QJ63"/>
<organism evidence="3 4">
    <name type="scientific">Thiohalobacter thiocyanaticus</name>
    <dbReference type="NCBI Taxonomy" id="585455"/>
    <lineage>
        <taxon>Bacteria</taxon>
        <taxon>Pseudomonadati</taxon>
        <taxon>Pseudomonadota</taxon>
        <taxon>Gammaproteobacteria</taxon>
        <taxon>Thiohalobacterales</taxon>
        <taxon>Thiohalobacteraceae</taxon>
        <taxon>Thiohalobacter</taxon>
    </lineage>
</organism>
<keyword evidence="2" id="KW-0732">Signal</keyword>
<evidence type="ECO:0008006" key="5">
    <source>
        <dbReference type="Google" id="ProtNLM"/>
    </source>
</evidence>